<gene>
    <name evidence="1" type="ORF">SAMN05421540_10823</name>
</gene>
<dbReference type="Proteomes" id="UP000198820">
    <property type="component" value="Unassembled WGS sequence"/>
</dbReference>
<name>A0A1H4CHW5_9FLAO</name>
<proteinExistence type="predicted"/>
<dbReference type="EMBL" id="FNQF01000008">
    <property type="protein sequence ID" value="SEA60011.1"/>
    <property type="molecule type" value="Genomic_DNA"/>
</dbReference>
<dbReference type="AlphaFoldDB" id="A0A1H4CHW5"/>
<protein>
    <submittedName>
        <fullName evidence="1">Uncharacterized protein</fullName>
    </submittedName>
</protein>
<accession>A0A1H4CHW5</accession>
<sequence length="33" mass="3896">MIKPYYLLISPKNTKNMLISINVLKNNYLLLTK</sequence>
<keyword evidence="2" id="KW-1185">Reference proteome</keyword>
<evidence type="ECO:0000313" key="2">
    <source>
        <dbReference type="Proteomes" id="UP000198820"/>
    </source>
</evidence>
<reference evidence="1 2" key="1">
    <citation type="submission" date="2016-10" db="EMBL/GenBank/DDBJ databases">
        <authorList>
            <person name="de Groot N.N."/>
        </authorList>
    </citation>
    <scope>NUCLEOTIDE SEQUENCE [LARGE SCALE GENOMIC DNA]</scope>
    <source>
        <strain evidence="1 2">DSM 23581</strain>
    </source>
</reference>
<dbReference type="STRING" id="908615.SAMN05421540_10823"/>
<evidence type="ECO:0000313" key="1">
    <source>
        <dbReference type="EMBL" id="SEA60011.1"/>
    </source>
</evidence>
<organism evidence="1 2">
    <name type="scientific">Psychroflexus halocasei</name>
    <dbReference type="NCBI Taxonomy" id="908615"/>
    <lineage>
        <taxon>Bacteria</taxon>
        <taxon>Pseudomonadati</taxon>
        <taxon>Bacteroidota</taxon>
        <taxon>Flavobacteriia</taxon>
        <taxon>Flavobacteriales</taxon>
        <taxon>Flavobacteriaceae</taxon>
        <taxon>Psychroflexus</taxon>
    </lineage>
</organism>